<dbReference type="InterPro" id="IPR036526">
    <property type="entry name" value="C-N_Hydrolase_sf"/>
</dbReference>
<dbReference type="Gene3D" id="3.60.110.10">
    <property type="entry name" value="Carbon-nitrogen hydrolase"/>
    <property type="match status" value="1"/>
</dbReference>
<reference evidence="1 2" key="1">
    <citation type="submission" date="2007-09" db="EMBL/GenBank/DDBJ databases">
        <title>Draft genome sequence of Faecalibacterium prausnitzii M21/2.</title>
        <authorList>
            <person name="Sudarsanam P."/>
            <person name="Ley R."/>
            <person name="Guruge J."/>
            <person name="Turnbaugh P.J."/>
            <person name="Mahowald M."/>
            <person name="Liep D."/>
            <person name="Gordon J."/>
        </authorList>
    </citation>
    <scope>NUCLEOTIDE SEQUENCE [LARGE SCALE GENOMIC DNA]</scope>
    <source>
        <strain evidence="1 2">M21/2</strain>
    </source>
</reference>
<reference evidence="1 2" key="2">
    <citation type="submission" date="2007-09" db="EMBL/GenBank/DDBJ databases">
        <authorList>
            <person name="Fulton L."/>
            <person name="Clifton S."/>
            <person name="Fulton B."/>
            <person name="Xu J."/>
            <person name="Minx P."/>
            <person name="Pepin K.H."/>
            <person name="Johnson M."/>
            <person name="Thiruvilangam P."/>
            <person name="Bhonagiri V."/>
            <person name="Nash W.E."/>
            <person name="Mardis E.R."/>
            <person name="Wilson R.K."/>
        </authorList>
    </citation>
    <scope>NUCLEOTIDE SEQUENCE [LARGE SCALE GENOMIC DNA]</scope>
    <source>
        <strain evidence="1 2">M21/2</strain>
    </source>
</reference>
<evidence type="ECO:0008006" key="3">
    <source>
        <dbReference type="Google" id="ProtNLM"/>
    </source>
</evidence>
<dbReference type="AlphaFoldDB" id="A8SBR7"/>
<name>A8SBR7_9FIRM</name>
<sequence>MEDSVPKYDLFQKAYKKLKSTAYYDKTNLHLRDRIAEAENTLNITIEERLKDLHQAFVASDSTKWERKKEDILKSISCRLLPKKIMDTKEEKNCSDGTKGVLISGVPAKQVKVDEIQYFIDMKIEGMILGVLWIMMIGWQLDKSYTNCYGNRIRKTLYNEFSKEPTFSPALFEPYFQNYESWRDQALTLAQKCMQQDDVLIFTLDFKRYYYSVDVSEEFMKEILTGVKGKSDYNEEYLSRINDFVYCVIKRYSQIYKEHSGEEWIRRILPIGFLPSGVLANECLKKFDTAILDGWNPLYYGRYVDDILLVEKVEEGSRIAQKAQDGKLEFYEAFEYYTVNNSRWTGKENRNARAVFKKEEDECGTYCILPEFTKPLGSATKIQLQASKIKLFYFQRGQSDALITCFKNSIEKNKSEFRWMPEDDAVFQEDDYSEVFELSHHGVNKLREVDDIAVDKYALSKYLGKLQRINGLISEKTKGEEYNFVRDIHKIFTPKTIIENYTLWERVIAILFVKKSYKALLRFIALVIDTLDKTSYAIEGVDDDTGFVTNALREALQEHLISSIARPMALHDGETFEEWKLEDAQSLLSEQMKELLTKAQNRSKGYFKAKMLDKNLCVIWPELVSCGGENPQKKDLTNEDNVVELLKKETCTETFQEKMNKIINQRYIYYPYLIKPADLMLARLMYDLVRKKDLEDLNKIEEIFKQCWQLNYSPLPFEGWTNNRFIEENIKTGELNKQPVFQIGKPSFSKIRVAVANIQMDISNFDQAVMRKPNRSYRRYQQIAELVNTAVREKADMLVMPEACTPKEWLPTLARTCEKNHLAVVTGVEHIIEDNCVYNLTAVILPYEEKWTGQWHSVILYHSKNHFAPEEKRMIESLHLRAMEGIESSEAKCDAKYELYSWNGFWFTVYCCFELTSIRDRSIFQSYIDAVIAVEWNHDVNYYSNIIESLSRDIHCYCIQTNTSEYGDSRITKPSKTENKDILRIKGGSNATAHVGTIDLEQLREFQMKAYSGQKEDKTFKPTPPDFDYKGAYERRKGTMFECFCAKKKAD</sequence>
<dbReference type="HOGENOM" id="CLU_006589_0_0_9"/>
<protein>
    <recommendedName>
        <fullName evidence="3">Reverse transcriptase domain-containing protein</fullName>
    </recommendedName>
</protein>
<evidence type="ECO:0000313" key="2">
    <source>
        <dbReference type="Proteomes" id="UP000005945"/>
    </source>
</evidence>
<dbReference type="Proteomes" id="UP000005945">
    <property type="component" value="Unassembled WGS sequence"/>
</dbReference>
<dbReference type="SUPFAM" id="SSF56317">
    <property type="entry name" value="Carbon-nitrogen hydrolase"/>
    <property type="match status" value="1"/>
</dbReference>
<dbReference type="EMBL" id="ABED02000026">
    <property type="protein sequence ID" value="EDP21418.1"/>
    <property type="molecule type" value="Genomic_DNA"/>
</dbReference>
<gene>
    <name evidence="1" type="ORF">FAEPRAM212_01741</name>
</gene>
<proteinExistence type="predicted"/>
<dbReference type="RefSeq" id="WP_005924164.1">
    <property type="nucleotide sequence ID" value="NZ_DS483501.1"/>
</dbReference>
<evidence type="ECO:0000313" key="1">
    <source>
        <dbReference type="EMBL" id="EDP21418.1"/>
    </source>
</evidence>
<dbReference type="GeneID" id="75068488"/>
<accession>A8SBR7</accession>
<comment type="caution">
    <text evidence="1">The sequence shown here is derived from an EMBL/GenBank/DDBJ whole genome shotgun (WGS) entry which is preliminary data.</text>
</comment>
<organism evidence="1 2">
    <name type="scientific">Faecalibacterium prausnitzii M21/2</name>
    <dbReference type="NCBI Taxonomy" id="411485"/>
    <lineage>
        <taxon>Bacteria</taxon>
        <taxon>Bacillati</taxon>
        <taxon>Bacillota</taxon>
        <taxon>Clostridia</taxon>
        <taxon>Eubacteriales</taxon>
        <taxon>Oscillospiraceae</taxon>
        <taxon>Faecalibacterium</taxon>
    </lineage>
</organism>